<keyword evidence="7" id="KW-0472">Membrane</keyword>
<keyword evidence="7" id="KW-0812">Transmembrane</keyword>
<proteinExistence type="inferred from homology"/>
<dbReference type="GO" id="GO:0005813">
    <property type="term" value="C:centrosome"/>
    <property type="evidence" value="ECO:0007669"/>
    <property type="project" value="UniProtKB-SubCell"/>
</dbReference>
<evidence type="ECO:0000256" key="2">
    <source>
        <dbReference type="ARBA" id="ARBA00004300"/>
    </source>
</evidence>
<dbReference type="Pfam" id="PF12926">
    <property type="entry name" value="MOZART2"/>
    <property type="match status" value="1"/>
</dbReference>
<name>A0A8C3JUS9_9CHAR</name>
<reference evidence="8" key="2">
    <citation type="submission" date="2025-09" db="UniProtKB">
        <authorList>
            <consortium name="Ensembl"/>
        </authorList>
    </citation>
    <scope>IDENTIFICATION</scope>
</reference>
<evidence type="ECO:0000256" key="5">
    <source>
        <dbReference type="ARBA" id="ARBA00023212"/>
    </source>
</evidence>
<protein>
    <submittedName>
        <fullName evidence="8">Uncharacterized protein</fullName>
    </submittedName>
</protein>
<sequence>RNAAVLPSQRCASLWKRSWRGWAGDPHSPAGDVLRFGGPGQVSTSNQGSLGKGGWFHWGAHTERLLPASWGRVPKAWCSRAARQPPTKPKERAQEPRRGCCAGPGSGRQPRGQPRNPRGRGGGVKEPQGPAGRASAAAGARLPPAGPGREEPGLHAARAGAGRALRRGRARAGAGPTHLGAESGREGPSPGARGRGRAARGRGAAVPEAVAGMAAAMAEARLRRKQLLSAEEAELFELAQAAGSGLDPEVFRVLLDLLRMNVAPLAVFQVLKSMCAGQRLLPGPEAGPPAAPAPLPADTRGVMGHSNYEGTLVRLFVPVCLLIWISLCSLIYAVSVALPVKMRFF</sequence>
<keyword evidence="9" id="KW-1185">Reference proteome</keyword>
<dbReference type="PANTHER" id="PTHR28578">
    <property type="entry name" value="MITOTIC-SPINDLE ORGANIZING PROTEIN 2A-RELATED"/>
    <property type="match status" value="1"/>
</dbReference>
<comment type="subcellular location">
    <subcellularLocation>
        <location evidence="2">Cytoplasm</location>
        <location evidence="2">Cytoskeleton</location>
        <location evidence="2">Microtubule organizing center</location>
        <location evidence="2">Centrosome</location>
    </subcellularLocation>
    <subcellularLocation>
        <location evidence="1">Cytoplasm</location>
        <location evidence="1">Cytoskeleton</location>
        <location evidence="1">Spindle</location>
    </subcellularLocation>
</comment>
<dbReference type="InterPro" id="IPR024332">
    <property type="entry name" value="MOZART2"/>
</dbReference>
<dbReference type="PANTHER" id="PTHR28578:SF2">
    <property type="entry name" value="MITOTIC-SPINDLE ORGANIZING PROTEIN 2"/>
    <property type="match status" value="1"/>
</dbReference>
<dbReference type="GO" id="GO:0005819">
    <property type="term" value="C:spindle"/>
    <property type="evidence" value="ECO:0007669"/>
    <property type="project" value="UniProtKB-SubCell"/>
</dbReference>
<feature type="compositionally biased region" description="Low complexity" evidence="6">
    <location>
        <begin position="154"/>
        <end position="163"/>
    </location>
</feature>
<feature type="transmembrane region" description="Helical" evidence="7">
    <location>
        <begin position="315"/>
        <end position="340"/>
    </location>
</feature>
<dbReference type="AlphaFoldDB" id="A0A8C3JUS9"/>
<feature type="compositionally biased region" description="Low complexity" evidence="6">
    <location>
        <begin position="107"/>
        <end position="116"/>
    </location>
</feature>
<evidence type="ECO:0000256" key="6">
    <source>
        <dbReference type="SAM" id="MobiDB-lite"/>
    </source>
</evidence>
<evidence type="ECO:0000256" key="4">
    <source>
        <dbReference type="ARBA" id="ARBA00022490"/>
    </source>
</evidence>
<dbReference type="Proteomes" id="UP000694419">
    <property type="component" value="Unplaced"/>
</dbReference>
<comment type="similarity">
    <text evidence="3">Belongs to the MOZART2 family.</text>
</comment>
<evidence type="ECO:0000256" key="1">
    <source>
        <dbReference type="ARBA" id="ARBA00004186"/>
    </source>
</evidence>
<organism evidence="8 9">
    <name type="scientific">Calidris pygmaea</name>
    <name type="common">Spoon-billed sandpiper</name>
    <dbReference type="NCBI Taxonomy" id="425635"/>
    <lineage>
        <taxon>Eukaryota</taxon>
        <taxon>Metazoa</taxon>
        <taxon>Chordata</taxon>
        <taxon>Craniata</taxon>
        <taxon>Vertebrata</taxon>
        <taxon>Euteleostomi</taxon>
        <taxon>Archelosauria</taxon>
        <taxon>Archosauria</taxon>
        <taxon>Dinosauria</taxon>
        <taxon>Saurischia</taxon>
        <taxon>Theropoda</taxon>
        <taxon>Coelurosauria</taxon>
        <taxon>Aves</taxon>
        <taxon>Neognathae</taxon>
        <taxon>Neoaves</taxon>
        <taxon>Charadriiformes</taxon>
        <taxon>Scolopacidae</taxon>
        <taxon>Calidris</taxon>
    </lineage>
</organism>
<evidence type="ECO:0000313" key="9">
    <source>
        <dbReference type="Proteomes" id="UP000694419"/>
    </source>
</evidence>
<evidence type="ECO:0000313" key="8">
    <source>
        <dbReference type="Ensembl" id="ENSCPGP00000013614.1"/>
    </source>
</evidence>
<feature type="region of interest" description="Disordered" evidence="6">
    <location>
        <begin position="79"/>
        <end position="203"/>
    </location>
</feature>
<reference evidence="8" key="1">
    <citation type="submission" date="2025-08" db="UniProtKB">
        <authorList>
            <consortium name="Ensembl"/>
        </authorList>
    </citation>
    <scope>IDENTIFICATION</scope>
</reference>
<evidence type="ECO:0000256" key="7">
    <source>
        <dbReference type="SAM" id="Phobius"/>
    </source>
</evidence>
<evidence type="ECO:0000256" key="3">
    <source>
        <dbReference type="ARBA" id="ARBA00007286"/>
    </source>
</evidence>
<keyword evidence="5" id="KW-0206">Cytoskeleton</keyword>
<feature type="compositionally biased region" description="Low complexity" evidence="6">
    <location>
        <begin position="127"/>
        <end position="143"/>
    </location>
</feature>
<accession>A0A8C3JUS9</accession>
<keyword evidence="4" id="KW-0963">Cytoplasm</keyword>
<keyword evidence="7" id="KW-1133">Transmembrane helix</keyword>
<feature type="compositionally biased region" description="Basic and acidic residues" evidence="6">
    <location>
        <begin position="88"/>
        <end position="98"/>
    </location>
</feature>
<dbReference type="Ensembl" id="ENSCPGT00000014926.1">
    <property type="protein sequence ID" value="ENSCPGP00000013614.1"/>
    <property type="gene ID" value="ENSCPGG00000009653.1"/>
</dbReference>